<evidence type="ECO:0000313" key="2">
    <source>
        <dbReference type="Proteomes" id="UP001497535"/>
    </source>
</evidence>
<dbReference type="Proteomes" id="UP001497535">
    <property type="component" value="Unassembled WGS sequence"/>
</dbReference>
<organism evidence="1 2">
    <name type="scientific">Meloidogyne enterolobii</name>
    <name type="common">Root-knot nematode worm</name>
    <name type="synonym">Meloidogyne mayaguensis</name>
    <dbReference type="NCBI Taxonomy" id="390850"/>
    <lineage>
        <taxon>Eukaryota</taxon>
        <taxon>Metazoa</taxon>
        <taxon>Ecdysozoa</taxon>
        <taxon>Nematoda</taxon>
        <taxon>Chromadorea</taxon>
        <taxon>Rhabditida</taxon>
        <taxon>Tylenchina</taxon>
        <taxon>Tylenchomorpha</taxon>
        <taxon>Tylenchoidea</taxon>
        <taxon>Meloidogynidae</taxon>
        <taxon>Meloidogyninae</taxon>
        <taxon>Meloidogyne</taxon>
    </lineage>
</organism>
<protein>
    <submittedName>
        <fullName evidence="1">Uncharacterized protein</fullName>
    </submittedName>
</protein>
<sequence length="81" mass="9301">MLFRQRGKVVHIFWGGCGKCDPSRHCFDCKGRNCNTADKFKNAFYCYEGGDEEIGNSVCQQNYCYIYVDSNGKIIQCDKSH</sequence>
<dbReference type="EMBL" id="CAVMJV010000129">
    <property type="protein sequence ID" value="CAK5108549.1"/>
    <property type="molecule type" value="Genomic_DNA"/>
</dbReference>
<evidence type="ECO:0000313" key="1">
    <source>
        <dbReference type="EMBL" id="CAK5108549.1"/>
    </source>
</evidence>
<accession>A0ACB1AW25</accession>
<keyword evidence="2" id="KW-1185">Reference proteome</keyword>
<name>A0ACB1AW25_MELEN</name>
<comment type="caution">
    <text evidence="1">The sequence shown here is derived from an EMBL/GenBank/DDBJ whole genome shotgun (WGS) entry which is preliminary data.</text>
</comment>
<proteinExistence type="predicted"/>
<reference evidence="1" key="1">
    <citation type="submission" date="2023-11" db="EMBL/GenBank/DDBJ databases">
        <authorList>
            <person name="Poullet M."/>
        </authorList>
    </citation>
    <scope>NUCLEOTIDE SEQUENCE</scope>
    <source>
        <strain evidence="1">E1834</strain>
    </source>
</reference>
<gene>
    <name evidence="1" type="ORF">MENTE1834_LOCUS43971</name>
</gene>